<protein>
    <submittedName>
        <fullName evidence="1">Uncharacterized protein</fullName>
    </submittedName>
</protein>
<reference evidence="1 2" key="1">
    <citation type="journal article" date="2019" name="Nat. Ecol. Evol.">
        <title>Megaphylogeny resolves global patterns of mushroom evolution.</title>
        <authorList>
            <person name="Varga T."/>
            <person name="Krizsan K."/>
            <person name="Foldi C."/>
            <person name="Dima B."/>
            <person name="Sanchez-Garcia M."/>
            <person name="Sanchez-Ramirez S."/>
            <person name="Szollosi G.J."/>
            <person name="Szarkandi J.G."/>
            <person name="Papp V."/>
            <person name="Albert L."/>
            <person name="Andreopoulos W."/>
            <person name="Angelini C."/>
            <person name="Antonin V."/>
            <person name="Barry K.W."/>
            <person name="Bougher N.L."/>
            <person name="Buchanan P."/>
            <person name="Buyck B."/>
            <person name="Bense V."/>
            <person name="Catcheside P."/>
            <person name="Chovatia M."/>
            <person name="Cooper J."/>
            <person name="Damon W."/>
            <person name="Desjardin D."/>
            <person name="Finy P."/>
            <person name="Geml J."/>
            <person name="Haridas S."/>
            <person name="Hughes K."/>
            <person name="Justo A."/>
            <person name="Karasinski D."/>
            <person name="Kautmanova I."/>
            <person name="Kiss B."/>
            <person name="Kocsube S."/>
            <person name="Kotiranta H."/>
            <person name="LaButti K.M."/>
            <person name="Lechner B.E."/>
            <person name="Liimatainen K."/>
            <person name="Lipzen A."/>
            <person name="Lukacs Z."/>
            <person name="Mihaltcheva S."/>
            <person name="Morgado L.N."/>
            <person name="Niskanen T."/>
            <person name="Noordeloos M.E."/>
            <person name="Ohm R.A."/>
            <person name="Ortiz-Santana B."/>
            <person name="Ovrebo C."/>
            <person name="Racz N."/>
            <person name="Riley R."/>
            <person name="Savchenko A."/>
            <person name="Shiryaev A."/>
            <person name="Soop K."/>
            <person name="Spirin V."/>
            <person name="Szebenyi C."/>
            <person name="Tomsovsky M."/>
            <person name="Tulloss R.E."/>
            <person name="Uehling J."/>
            <person name="Grigoriev I.V."/>
            <person name="Vagvolgyi C."/>
            <person name="Papp T."/>
            <person name="Martin F.M."/>
            <person name="Miettinen O."/>
            <person name="Hibbett D.S."/>
            <person name="Nagy L.G."/>
        </authorList>
    </citation>
    <scope>NUCLEOTIDE SEQUENCE [LARGE SCALE GENOMIC DNA]</scope>
    <source>
        <strain evidence="1 2">FP101781</strain>
    </source>
</reference>
<proteinExistence type="predicted"/>
<accession>A0A4Y7TLN4</accession>
<dbReference type="Proteomes" id="UP000298030">
    <property type="component" value="Unassembled WGS sequence"/>
</dbReference>
<feature type="non-terminal residue" evidence="1">
    <location>
        <position position="1"/>
    </location>
</feature>
<evidence type="ECO:0000313" key="1">
    <source>
        <dbReference type="EMBL" id="TEB34864.1"/>
    </source>
</evidence>
<organism evidence="1 2">
    <name type="scientific">Coprinellus micaceus</name>
    <name type="common">Glistening ink-cap mushroom</name>
    <name type="synonym">Coprinus micaceus</name>
    <dbReference type="NCBI Taxonomy" id="71717"/>
    <lineage>
        <taxon>Eukaryota</taxon>
        <taxon>Fungi</taxon>
        <taxon>Dikarya</taxon>
        <taxon>Basidiomycota</taxon>
        <taxon>Agaricomycotina</taxon>
        <taxon>Agaricomycetes</taxon>
        <taxon>Agaricomycetidae</taxon>
        <taxon>Agaricales</taxon>
        <taxon>Agaricineae</taxon>
        <taxon>Psathyrellaceae</taxon>
        <taxon>Coprinellus</taxon>
    </lineage>
</organism>
<comment type="caution">
    <text evidence="1">The sequence shown here is derived from an EMBL/GenBank/DDBJ whole genome shotgun (WGS) entry which is preliminary data.</text>
</comment>
<name>A0A4Y7TLN4_COPMI</name>
<sequence length="67" mass="7837">DLLWVQLYTTTPDTGRSDAWALKWLDQLELVPMSKSSSWSFLDLLDVLWGAHITPRFLRGLRYNVQD</sequence>
<keyword evidence="2" id="KW-1185">Reference proteome</keyword>
<gene>
    <name evidence="1" type="ORF">FA13DRAFT_1624868</name>
</gene>
<evidence type="ECO:0000313" key="2">
    <source>
        <dbReference type="Proteomes" id="UP000298030"/>
    </source>
</evidence>
<dbReference type="AlphaFoldDB" id="A0A4Y7TLN4"/>
<dbReference type="EMBL" id="QPFP01000008">
    <property type="protein sequence ID" value="TEB34864.1"/>
    <property type="molecule type" value="Genomic_DNA"/>
</dbReference>